<name>A0A3N1HTW9_9ACTN</name>
<evidence type="ECO:0000313" key="5">
    <source>
        <dbReference type="Proteomes" id="UP000276232"/>
    </source>
</evidence>
<feature type="compositionally biased region" description="Low complexity" evidence="1">
    <location>
        <begin position="42"/>
        <end position="63"/>
    </location>
</feature>
<dbReference type="RefSeq" id="WP_123378649.1">
    <property type="nucleotide sequence ID" value="NZ_RJKN01000001.1"/>
</dbReference>
<protein>
    <submittedName>
        <fullName evidence="4">Putative surface protein with fasciclin (FAS1) repeats</fullName>
    </submittedName>
</protein>
<dbReference type="Gene3D" id="2.30.180.10">
    <property type="entry name" value="FAS1 domain"/>
    <property type="match status" value="1"/>
</dbReference>
<dbReference type="InterPro" id="IPR036378">
    <property type="entry name" value="FAS1_dom_sf"/>
</dbReference>
<feature type="signal peptide" evidence="2">
    <location>
        <begin position="1"/>
        <end position="24"/>
    </location>
</feature>
<evidence type="ECO:0000256" key="1">
    <source>
        <dbReference type="SAM" id="MobiDB-lite"/>
    </source>
</evidence>
<evidence type="ECO:0000256" key="2">
    <source>
        <dbReference type="SAM" id="SignalP"/>
    </source>
</evidence>
<dbReference type="InterPro" id="IPR000782">
    <property type="entry name" value="FAS1_domain"/>
</dbReference>
<dbReference type="AlphaFoldDB" id="A0A3N1HTW9"/>
<dbReference type="Pfam" id="PF02469">
    <property type="entry name" value="Fasciclin"/>
    <property type="match status" value="1"/>
</dbReference>
<organism evidence="4 5">
    <name type="scientific">Pseudokineococcus lusitanus</name>
    <dbReference type="NCBI Taxonomy" id="763993"/>
    <lineage>
        <taxon>Bacteria</taxon>
        <taxon>Bacillati</taxon>
        <taxon>Actinomycetota</taxon>
        <taxon>Actinomycetes</taxon>
        <taxon>Kineosporiales</taxon>
        <taxon>Kineosporiaceae</taxon>
        <taxon>Pseudokineococcus</taxon>
    </lineage>
</organism>
<feature type="region of interest" description="Disordered" evidence="1">
    <location>
        <begin position="23"/>
        <end position="63"/>
    </location>
</feature>
<dbReference type="PANTHER" id="PTHR10900:SF77">
    <property type="entry name" value="FI19380P1"/>
    <property type="match status" value="1"/>
</dbReference>
<dbReference type="EMBL" id="RJKN01000001">
    <property type="protein sequence ID" value="ROP45983.1"/>
    <property type="molecule type" value="Genomic_DNA"/>
</dbReference>
<dbReference type="OrthoDB" id="9800666at2"/>
<dbReference type="InParanoid" id="A0A3N1HTW9"/>
<sequence length="241" mass="23753">MKRSRTLVTLGATSALVLTLAACGGEQPTGGTPDATPDGSASAPTEEMPMETPSESPSDDAMGGDMDPAANLVGPGCEDYAAAVPDGAGSVSGMAQDTVTVAASNNPLLTQLTAAVSGQLNPDVDLTGDLDAASGITVFAPVDDAFAALDPATLELLQTPEGADTLASVLTFHVVGETVDPSAPDGTYTTLEGQDLTVSGSGDSITVESGAETPANVICGGVQTANATVYLIDGVLMPPAA</sequence>
<dbReference type="GO" id="GO:0007155">
    <property type="term" value="P:cell adhesion"/>
    <property type="evidence" value="ECO:0007669"/>
    <property type="project" value="TreeGrafter"/>
</dbReference>
<dbReference type="GO" id="GO:0005615">
    <property type="term" value="C:extracellular space"/>
    <property type="evidence" value="ECO:0007669"/>
    <property type="project" value="TreeGrafter"/>
</dbReference>
<proteinExistence type="predicted"/>
<dbReference type="SMART" id="SM00554">
    <property type="entry name" value="FAS1"/>
    <property type="match status" value="1"/>
</dbReference>
<evidence type="ECO:0000313" key="4">
    <source>
        <dbReference type="EMBL" id="ROP45983.1"/>
    </source>
</evidence>
<evidence type="ECO:0000259" key="3">
    <source>
        <dbReference type="PROSITE" id="PS50213"/>
    </source>
</evidence>
<dbReference type="PROSITE" id="PS51257">
    <property type="entry name" value="PROKAR_LIPOPROTEIN"/>
    <property type="match status" value="1"/>
</dbReference>
<keyword evidence="5" id="KW-1185">Reference proteome</keyword>
<feature type="chain" id="PRO_5038750047" evidence="2">
    <location>
        <begin position="25"/>
        <end position="241"/>
    </location>
</feature>
<feature type="domain" description="FAS1" evidence="3">
    <location>
        <begin position="96"/>
        <end position="236"/>
    </location>
</feature>
<dbReference type="PROSITE" id="PS50213">
    <property type="entry name" value="FAS1"/>
    <property type="match status" value="1"/>
</dbReference>
<dbReference type="GO" id="GO:0031012">
    <property type="term" value="C:extracellular matrix"/>
    <property type="evidence" value="ECO:0007669"/>
    <property type="project" value="TreeGrafter"/>
</dbReference>
<dbReference type="GO" id="GO:0050839">
    <property type="term" value="F:cell adhesion molecule binding"/>
    <property type="evidence" value="ECO:0007669"/>
    <property type="project" value="TreeGrafter"/>
</dbReference>
<dbReference type="InterPro" id="IPR050904">
    <property type="entry name" value="Adhesion/Biosynth-related"/>
</dbReference>
<reference evidence="4 5" key="1">
    <citation type="journal article" date="2015" name="Stand. Genomic Sci.">
        <title>Genomic Encyclopedia of Bacterial and Archaeal Type Strains, Phase III: the genomes of soil and plant-associated and newly described type strains.</title>
        <authorList>
            <person name="Whitman W.B."/>
            <person name="Woyke T."/>
            <person name="Klenk H.P."/>
            <person name="Zhou Y."/>
            <person name="Lilburn T.G."/>
            <person name="Beck B.J."/>
            <person name="De Vos P."/>
            <person name="Vandamme P."/>
            <person name="Eisen J.A."/>
            <person name="Garrity G."/>
            <person name="Hugenholtz P."/>
            <person name="Kyrpides N.C."/>
        </authorList>
    </citation>
    <scope>NUCLEOTIDE SEQUENCE [LARGE SCALE GENOMIC DNA]</scope>
    <source>
        <strain evidence="4 5">CECT 7306</strain>
    </source>
</reference>
<comment type="caution">
    <text evidence="4">The sequence shown here is derived from an EMBL/GenBank/DDBJ whole genome shotgun (WGS) entry which is preliminary data.</text>
</comment>
<gene>
    <name evidence="4" type="ORF">EDC03_0600</name>
</gene>
<dbReference type="GO" id="GO:0030198">
    <property type="term" value="P:extracellular matrix organization"/>
    <property type="evidence" value="ECO:0007669"/>
    <property type="project" value="TreeGrafter"/>
</dbReference>
<dbReference type="PANTHER" id="PTHR10900">
    <property type="entry name" value="PERIOSTIN-RELATED"/>
    <property type="match status" value="1"/>
</dbReference>
<dbReference type="Proteomes" id="UP000276232">
    <property type="component" value="Unassembled WGS sequence"/>
</dbReference>
<dbReference type="SUPFAM" id="SSF82153">
    <property type="entry name" value="FAS1 domain"/>
    <property type="match status" value="1"/>
</dbReference>
<keyword evidence="2" id="KW-0732">Signal</keyword>
<accession>A0A3N1HTW9</accession>